<evidence type="ECO:0000313" key="1">
    <source>
        <dbReference type="EMBL" id="ALD66709.1"/>
    </source>
</evidence>
<evidence type="ECO:0008006" key="3">
    <source>
        <dbReference type="Google" id="ProtNLM"/>
    </source>
</evidence>
<dbReference type="PATRIC" id="fig|362837.3.peg.819"/>
<accession>A0A0M4JT74</accession>
<protein>
    <recommendedName>
        <fullName evidence="3">Lipoprotein</fullName>
    </recommendedName>
</protein>
<dbReference type="EMBL" id="CP012622">
    <property type="protein sequence ID" value="ALD66709.1"/>
    <property type="molecule type" value="Genomic_DNA"/>
</dbReference>
<gene>
    <name evidence="1" type="ORF">SCANT_v1c08030</name>
</gene>
<keyword evidence="2" id="KW-1185">Reference proteome</keyword>
<organism evidence="1 2">
    <name type="scientific">Spiroplasma cantharicola</name>
    <dbReference type="NCBI Taxonomy" id="362837"/>
    <lineage>
        <taxon>Bacteria</taxon>
        <taxon>Bacillati</taxon>
        <taxon>Mycoplasmatota</taxon>
        <taxon>Mollicutes</taxon>
        <taxon>Entomoplasmatales</taxon>
        <taxon>Spiroplasmataceae</taxon>
        <taxon>Spiroplasma</taxon>
    </lineage>
</organism>
<evidence type="ECO:0000313" key="2">
    <source>
        <dbReference type="Proteomes" id="UP000063919"/>
    </source>
</evidence>
<dbReference type="InterPro" id="IPR054816">
    <property type="entry name" value="Lipoprotein_mollicutes-type_CS"/>
</dbReference>
<dbReference type="NCBIfam" id="NF045726">
    <property type="entry name" value="XXplasma_LP"/>
    <property type="match status" value="1"/>
</dbReference>
<dbReference type="KEGG" id="scj:SCANT_v1c08030"/>
<dbReference type="Proteomes" id="UP000063919">
    <property type="component" value="Chromosome"/>
</dbReference>
<dbReference type="STRING" id="362837.SCANT_v1c08030"/>
<dbReference type="AlphaFoldDB" id="A0A0M4JT74"/>
<reference evidence="1 2" key="1">
    <citation type="journal article" date="2015" name="Genome Announc.">
        <title>Complete Genome Sequence of Spiroplasma cantharicola CC-1T (DSM 21588), a Bacterium Isolated from Soldier Beetle (Cantharis carolinus).</title>
        <authorList>
            <person name="Lo W.S."/>
            <person name="Liu P.Y."/>
            <person name="Kuo C.H."/>
        </authorList>
    </citation>
    <scope>NUCLEOTIDE SEQUENCE [LARGE SCALE GENOMIC DNA]</scope>
    <source>
        <strain evidence="1 2">CC-1</strain>
    </source>
</reference>
<name>A0A0M4JT74_9MOLU</name>
<proteinExistence type="predicted"/>
<sequence>MLFYVIFHYNYFDTNQGVNGVKKLLTLLGSVSLTATTATMAVACGTNYDVKDDGNSVLIQFLQSIDGKAKITSTDILWKLINSSNGPKNREKLTLDLLKMINLSILANIDSEENKFTIDEDNLYTNYDLKNTLKERWANAISNVDRQIANEKDVYKKEHGKKWEKEWNKMLVEKYSVYQDDVKSMNKDFLENKYKADILLTDSNNNASKTLLDVLINTDQTGVTWISSNDIMKKYNALKKVVEENTSNDAAIASYLKSDLDQIAQINNSLTDVSKDWKETKLHSESTDAELVAAAKEAIKVDVQEIKNDTPVSINNFTISDTNNSRAGFLSNSQKFFLDRFYNTQAPLAISEVVIPFSENGSFDDGVTVADFKSLDGNDQVNTEELLTQISSDNETGDTWRRWMVEGKTDKHPKATVKNYDKLMTLSNSADFTQDMRAVVYDFILGENKNGKPYSKGDLESLINEISRNEKAEKFYVYDEDKGRVYYVDSTGLHIVQIDGYKYFKDSKGAPKEGLRQEGIKESKINEHTLNELNEFKKYNALQDNEKVAALQTNKSEAYDNLNKTIVNPYLHYLTNSSMLKGIAGSASSFDVMSEVKSWAQVSSSTEGGASHWMTSVFDYFKTISKVKDDKKDSFKQEEFIDNYISFNVSEEKSQEEEVIKKTQSWFYAAVNSKQSLAAIDPAILFIEASEKWTDEIKTKTDASGYPKKLLKNDEYKEDIVSNTIESFWKPKVKVSEEIPSNRNLSNDLSSIVFDYNLVIKNIESSYLNFNKGGIK</sequence>
<dbReference type="NCBIfam" id="NF038029">
    <property type="entry name" value="LP_plasma"/>
    <property type="match status" value="1"/>
</dbReference>